<comment type="caution">
    <text evidence="1">The sequence shown here is derived from an EMBL/GenBank/DDBJ whole genome shotgun (WGS) entry which is preliminary data.</text>
</comment>
<dbReference type="RefSeq" id="WP_319285790.1">
    <property type="nucleotide sequence ID" value="NZ_JBHTCK010000001.1"/>
</dbReference>
<reference evidence="2" key="1">
    <citation type="journal article" date="2019" name="Int. J. Syst. Evol. Microbiol.">
        <title>The Global Catalogue of Microorganisms (GCM) 10K type strain sequencing project: providing services to taxonomists for standard genome sequencing and annotation.</title>
        <authorList>
            <consortium name="The Broad Institute Genomics Platform"/>
            <consortium name="The Broad Institute Genome Sequencing Center for Infectious Disease"/>
            <person name="Wu L."/>
            <person name="Ma J."/>
        </authorList>
    </citation>
    <scope>NUCLEOTIDE SEQUENCE [LARGE SCALE GENOMIC DNA]</scope>
    <source>
        <strain evidence="2">ICMP 19430</strain>
    </source>
</reference>
<name>A0ABW2M6D6_9ACTN</name>
<evidence type="ECO:0000313" key="1">
    <source>
        <dbReference type="EMBL" id="MFC7349093.1"/>
    </source>
</evidence>
<gene>
    <name evidence="1" type="ORF">ACFQW9_00395</name>
</gene>
<proteinExistence type="predicted"/>
<keyword evidence="2" id="KW-1185">Reference proteome</keyword>
<dbReference type="EMBL" id="JBHTCK010000001">
    <property type="protein sequence ID" value="MFC7349093.1"/>
    <property type="molecule type" value="Genomic_DNA"/>
</dbReference>
<dbReference type="Proteomes" id="UP001596509">
    <property type="component" value="Unassembled WGS sequence"/>
</dbReference>
<accession>A0ABW2M6D6</accession>
<protein>
    <recommendedName>
        <fullName evidence="3">AG2 protein</fullName>
    </recommendedName>
</protein>
<sequence>MLKYEDIIDAPLGKLKEAADDWSEMVTKLQRLAEVANDGMKVKGDKAEWDGVNAGVTKGFIGKTAKEFKDAVAEARGVKLVLEDAHTAFKKAKDDLVNIRDVEGRAAGIHVDAKGKVTPRRPLEENVAARHDPDYPEALRKQNEAVDSWQKKIDLIVDNCNDTDVAFKNALEANVSEGKDFSSPKYKNLDQEEAARAADLARKGRDLTHAQLQALNELLRDNASSTEFATGFYEKLGPEKSLAFFGQLATDTHEGTKVDEERLKDVQALQKNMGLSLAAASHDKAFTAEWGPELRKMGTQQIPLSKYDNGGGPYGYQLLGGIMRYGHYDAKFLNPIAEHVAQLHQKDPYRFAGNKQVNGFQDNPFNPSGKNGSGYDPTTAMLEALGNSPDAAKKFFTDEPTAYNEDGTVNRGATADLGKMDVETSEKGIDKKEEVAIDNYLDFFGNGKWESFLDSNSTDPEKLAPTVQYMPDALGHALEAATLGYPAGEPDPRAQRDADNAAIMRKVMEKYGADAGLLKHQEGLADSMGVMGAGYIDDINWALDKGDVNGVFAPTKNIQGHIPFGDDGDKARSNARQFLSALGQHPDAYATLSAAEQAYTRSVLETHVGPDGTIDSDAARSTVRVGAVVQGMLDQSRADQVQADNMKKHEDYEKAVAERAGWVEFGAGVGIAAGVAFLPATAAVGAAAVLIPLATDTASGAAEQVIGQVVGDISDNSVDKSKEKAEQLTREEWNSIYRSGESMAEAPMEDFLALHAAKEDAELREDLKESMLLGYGVGNERENQQGVDPEAG</sequence>
<evidence type="ECO:0000313" key="2">
    <source>
        <dbReference type="Proteomes" id="UP001596509"/>
    </source>
</evidence>
<organism evidence="1 2">
    <name type="scientific">Streptomyces caviscabies</name>
    <dbReference type="NCBI Taxonomy" id="90079"/>
    <lineage>
        <taxon>Bacteria</taxon>
        <taxon>Bacillati</taxon>
        <taxon>Actinomycetota</taxon>
        <taxon>Actinomycetes</taxon>
        <taxon>Kitasatosporales</taxon>
        <taxon>Streptomycetaceae</taxon>
        <taxon>Streptomyces</taxon>
    </lineage>
</organism>
<evidence type="ECO:0008006" key="3">
    <source>
        <dbReference type="Google" id="ProtNLM"/>
    </source>
</evidence>